<proteinExistence type="predicted"/>
<comment type="caution">
    <text evidence="1">The sequence shown here is derived from an EMBL/GenBank/DDBJ whole genome shotgun (WGS) entry which is preliminary data.</text>
</comment>
<evidence type="ECO:0000313" key="1">
    <source>
        <dbReference type="EMBL" id="MDI3390784.1"/>
    </source>
</evidence>
<gene>
    <name evidence="1" type="ORF">QIS99_32030</name>
</gene>
<name>A0ABT6S270_9ACTN</name>
<keyword evidence="2" id="KW-1185">Reference proteome</keyword>
<dbReference type="Proteomes" id="UP001224661">
    <property type="component" value="Unassembled WGS sequence"/>
</dbReference>
<organism evidence="1 2">
    <name type="scientific">Streptomyces solicavernae</name>
    <dbReference type="NCBI Taxonomy" id="3043614"/>
    <lineage>
        <taxon>Bacteria</taxon>
        <taxon>Bacillati</taxon>
        <taxon>Actinomycetota</taxon>
        <taxon>Actinomycetes</taxon>
        <taxon>Kitasatosporales</taxon>
        <taxon>Streptomycetaceae</taxon>
        <taxon>Streptomyces</taxon>
    </lineage>
</organism>
<reference evidence="1 2" key="1">
    <citation type="submission" date="2023-05" db="EMBL/GenBank/DDBJ databases">
        <title>Draft genome sequence of Streptomyces sp. B-S-A8 isolated from a cave soil in Thailand.</title>
        <authorList>
            <person name="Chamroensaksri N."/>
            <person name="Muangham S."/>
        </authorList>
    </citation>
    <scope>NUCLEOTIDE SEQUENCE [LARGE SCALE GENOMIC DNA]</scope>
    <source>
        <strain evidence="1 2">B-S-A8</strain>
    </source>
</reference>
<accession>A0ABT6S270</accession>
<dbReference type="EMBL" id="JASCIR010000082">
    <property type="protein sequence ID" value="MDI3390784.1"/>
    <property type="molecule type" value="Genomic_DNA"/>
</dbReference>
<evidence type="ECO:0000313" key="2">
    <source>
        <dbReference type="Proteomes" id="UP001224661"/>
    </source>
</evidence>
<dbReference type="RefSeq" id="WP_282517270.1">
    <property type="nucleotide sequence ID" value="NZ_JASCIR010000082.1"/>
</dbReference>
<protein>
    <submittedName>
        <fullName evidence="1">Uncharacterized protein</fullName>
    </submittedName>
</protein>
<sequence>MKVKGAASCEAMVASYGYPVGPKTKAACAHVEPEPAPYGKRLDCQLGLEAAGLTPNEAIGACWARP</sequence>